<dbReference type="InterPro" id="IPR039448">
    <property type="entry name" value="Beta_helix"/>
</dbReference>
<dbReference type="Proteomes" id="UP001374893">
    <property type="component" value="Chromosome"/>
</dbReference>
<accession>A0ABM7RBI8</accession>
<feature type="region of interest" description="Disordered" evidence="1">
    <location>
        <begin position="395"/>
        <end position="434"/>
    </location>
</feature>
<dbReference type="RefSeq" id="WP_338690148.1">
    <property type="nucleotide sequence ID" value="NZ_AP024702.1"/>
</dbReference>
<evidence type="ECO:0000313" key="3">
    <source>
        <dbReference type="EMBL" id="BCX47769.1"/>
    </source>
</evidence>
<sequence>MRTIFVTAVLLIPSVRGEPVKSVDALVEAVAAGGRIEVAEGLFELKQPLRLGAGTQLVGAGRGKTVITAAAGWKADPKTLPDPETNHAKFDKSGYLLRLADKAEKVSVSSMTLTGPAMHGAIYGWANDAVEIRDLLIEDFMYAGIRTYKTSNARIHDCEFVDTGGRWERGAPGTKGGITGGGIFVIWISDSVIFNNRFRRTREGPEHNFYGIKGRQGKRLRIHHNTIEVNFSIEFPFENDEDIEIDHNVLSGTVSIPKHAGGPVPESGRTFRIHHNLFRDTYSIEFVRNGVEIDHNLFDFDVSKDHGNLISAFGKAPAAGPVRMHNNLIRNPGRGVIWMNEPYAGLEFVHNEVRCETTATPRTEGLFGFNSKSDFATYVIADNIIECRGTPRPLFRNDESAGSTVRNNRLTGITDEERYGNPQGDGSPGLEAPLAFDCGVDGETRVEGWKVKERE</sequence>
<evidence type="ECO:0000313" key="4">
    <source>
        <dbReference type="Proteomes" id="UP001374893"/>
    </source>
</evidence>
<dbReference type="Gene3D" id="2.160.20.10">
    <property type="entry name" value="Single-stranded right-handed beta-helix, Pectin lyase-like"/>
    <property type="match status" value="1"/>
</dbReference>
<dbReference type="SUPFAM" id="SSF51126">
    <property type="entry name" value="Pectin lyase-like"/>
    <property type="match status" value="1"/>
</dbReference>
<feature type="compositionally biased region" description="Polar residues" evidence="1">
    <location>
        <begin position="400"/>
        <end position="411"/>
    </location>
</feature>
<gene>
    <name evidence="3" type="ORF">HAHE_16770</name>
</gene>
<evidence type="ECO:0000259" key="2">
    <source>
        <dbReference type="Pfam" id="PF13229"/>
    </source>
</evidence>
<feature type="domain" description="Right handed beta helix" evidence="2">
    <location>
        <begin position="121"/>
        <end position="293"/>
    </location>
</feature>
<evidence type="ECO:0000256" key="1">
    <source>
        <dbReference type="SAM" id="MobiDB-lite"/>
    </source>
</evidence>
<keyword evidence="4" id="KW-1185">Reference proteome</keyword>
<proteinExistence type="predicted"/>
<name>A0ABM7RBI8_9BACT</name>
<dbReference type="InterPro" id="IPR012334">
    <property type="entry name" value="Pectin_lyas_fold"/>
</dbReference>
<dbReference type="Pfam" id="PF13229">
    <property type="entry name" value="Beta_helix"/>
    <property type="match status" value="1"/>
</dbReference>
<dbReference type="InterPro" id="IPR011050">
    <property type="entry name" value="Pectin_lyase_fold/virulence"/>
</dbReference>
<protein>
    <recommendedName>
        <fullName evidence="2">Right handed beta helix domain-containing protein</fullName>
    </recommendedName>
</protein>
<dbReference type="EMBL" id="AP024702">
    <property type="protein sequence ID" value="BCX47769.1"/>
    <property type="molecule type" value="Genomic_DNA"/>
</dbReference>
<reference evidence="3 4" key="1">
    <citation type="submission" date="2021-06" db="EMBL/GenBank/DDBJ databases">
        <title>Complete genome of Haloferula helveola possessing various polysaccharide degrading enzymes.</title>
        <authorList>
            <person name="Takami H."/>
            <person name="Huang C."/>
            <person name="Hamasaki K."/>
        </authorList>
    </citation>
    <scope>NUCLEOTIDE SEQUENCE [LARGE SCALE GENOMIC DNA]</scope>
    <source>
        <strain evidence="3 4">CN-1</strain>
    </source>
</reference>
<organism evidence="3 4">
    <name type="scientific">Haloferula helveola</name>
    <dbReference type="NCBI Taxonomy" id="490095"/>
    <lineage>
        <taxon>Bacteria</taxon>
        <taxon>Pseudomonadati</taxon>
        <taxon>Verrucomicrobiota</taxon>
        <taxon>Verrucomicrobiia</taxon>
        <taxon>Verrucomicrobiales</taxon>
        <taxon>Verrucomicrobiaceae</taxon>
        <taxon>Haloferula</taxon>
    </lineage>
</organism>